<dbReference type="InterPro" id="IPR002213">
    <property type="entry name" value="UDP_glucos_trans"/>
</dbReference>
<keyword evidence="2 4" id="KW-0328">Glycosyltransferase</keyword>
<protein>
    <recommendedName>
        <fullName evidence="5">Glycosyltransferase</fullName>
        <ecNumber evidence="5">2.4.1.-</ecNumber>
    </recommendedName>
</protein>
<dbReference type="InterPro" id="IPR035595">
    <property type="entry name" value="UDP_glycos_trans_CS"/>
</dbReference>
<keyword evidence="3 4" id="KW-0808">Transferase</keyword>
<dbReference type="FunFam" id="3.40.50.2000:FF:000152">
    <property type="entry name" value="Glycosyltransferase"/>
    <property type="match status" value="1"/>
</dbReference>
<dbReference type="AlphaFoldDB" id="A0AAW1XVQ9"/>
<evidence type="ECO:0000256" key="4">
    <source>
        <dbReference type="RuleBase" id="RU003718"/>
    </source>
</evidence>
<dbReference type="Pfam" id="PF00201">
    <property type="entry name" value="UDPGT"/>
    <property type="match status" value="1"/>
</dbReference>
<evidence type="ECO:0000256" key="5">
    <source>
        <dbReference type="RuleBase" id="RU362057"/>
    </source>
</evidence>
<comment type="caution">
    <text evidence="6">The sequence shown here is derived from an EMBL/GenBank/DDBJ whole genome shotgun (WGS) entry which is preliminary data.</text>
</comment>
<dbReference type="PANTHER" id="PTHR11926:SF774">
    <property type="entry name" value="UDP-GLYCOSYLTRANSFERASE 85A1-RELATED"/>
    <property type="match status" value="1"/>
</dbReference>
<dbReference type="Gene3D" id="3.40.50.2000">
    <property type="entry name" value="Glycogen Phosphorylase B"/>
    <property type="match status" value="2"/>
</dbReference>
<dbReference type="PROSITE" id="PS00375">
    <property type="entry name" value="UDPGT"/>
    <property type="match status" value="1"/>
</dbReference>
<dbReference type="PANTHER" id="PTHR11926">
    <property type="entry name" value="GLUCOSYL/GLUCURONOSYL TRANSFERASES"/>
    <property type="match status" value="1"/>
</dbReference>
<sequence length="458" mass="50703">MGTVKLDPLTTCHVVALPYPGRGHINPMMNLCKFLVSKKHDMLVTFVVTEEWHGFIGSDPKPDNIRFATLPNVIPSEIGRAKDFPGFVEAVNTKLQEPFERLLDRLEPEASVIVVDPYVVWAVRVGNNRNIPVASLWTMSASVFSVLHHFELLKENGHFPADVSVRGDEVIDYIPGISTTRMADLPTVFHEDGQQVLNRALEGVSSAYKAQYLLSTSVYELEPQAFDTLKAKFSSPVYPIGPSIPYVELSKTAHGNGLDYLQWLDFQPKGSVLYISLGSFLSVSKAQMDEIVAGVKNSGVRFLWVARGDASRLKDGVGDMGLVVPWCDQLRVLCHSSVGGFLSHCGWNSTQEAVYAGLPVLTCPIFWDQIPNGKQIVEDWKIGYTVKKKKVGGEDLVTREEIAELVQRFMDVESNEGKEMRKRAKQLQETCQGAIAKGGSSDANLDAFIKDISQGYSH</sequence>
<dbReference type="EMBL" id="JBEDUW010000003">
    <property type="protein sequence ID" value="KAK9940872.1"/>
    <property type="molecule type" value="Genomic_DNA"/>
</dbReference>
<organism evidence="6 7">
    <name type="scientific">Rubus argutus</name>
    <name type="common">Southern blackberry</name>
    <dbReference type="NCBI Taxonomy" id="59490"/>
    <lineage>
        <taxon>Eukaryota</taxon>
        <taxon>Viridiplantae</taxon>
        <taxon>Streptophyta</taxon>
        <taxon>Embryophyta</taxon>
        <taxon>Tracheophyta</taxon>
        <taxon>Spermatophyta</taxon>
        <taxon>Magnoliopsida</taxon>
        <taxon>eudicotyledons</taxon>
        <taxon>Gunneridae</taxon>
        <taxon>Pentapetalae</taxon>
        <taxon>rosids</taxon>
        <taxon>fabids</taxon>
        <taxon>Rosales</taxon>
        <taxon>Rosaceae</taxon>
        <taxon>Rosoideae</taxon>
        <taxon>Rosoideae incertae sedis</taxon>
        <taxon>Rubus</taxon>
    </lineage>
</organism>
<accession>A0AAW1XVQ9</accession>
<dbReference type="Proteomes" id="UP001457282">
    <property type="component" value="Unassembled WGS sequence"/>
</dbReference>
<name>A0AAW1XVQ9_RUBAR</name>
<evidence type="ECO:0000256" key="2">
    <source>
        <dbReference type="ARBA" id="ARBA00022676"/>
    </source>
</evidence>
<reference evidence="6 7" key="1">
    <citation type="journal article" date="2023" name="G3 (Bethesda)">
        <title>A chromosome-length genome assembly and annotation of blackberry (Rubus argutus, cv. 'Hillquist').</title>
        <authorList>
            <person name="Bruna T."/>
            <person name="Aryal R."/>
            <person name="Dudchenko O."/>
            <person name="Sargent D.J."/>
            <person name="Mead D."/>
            <person name="Buti M."/>
            <person name="Cavallini A."/>
            <person name="Hytonen T."/>
            <person name="Andres J."/>
            <person name="Pham M."/>
            <person name="Weisz D."/>
            <person name="Mascagni F."/>
            <person name="Usai G."/>
            <person name="Natali L."/>
            <person name="Bassil N."/>
            <person name="Fernandez G.E."/>
            <person name="Lomsadze A."/>
            <person name="Armour M."/>
            <person name="Olukolu B."/>
            <person name="Poorten T."/>
            <person name="Britton C."/>
            <person name="Davik J."/>
            <person name="Ashrafi H."/>
            <person name="Aiden E.L."/>
            <person name="Borodovsky M."/>
            <person name="Worthington M."/>
        </authorList>
    </citation>
    <scope>NUCLEOTIDE SEQUENCE [LARGE SCALE GENOMIC DNA]</scope>
    <source>
        <strain evidence="6">PI 553951</strain>
    </source>
</reference>
<evidence type="ECO:0000313" key="7">
    <source>
        <dbReference type="Proteomes" id="UP001457282"/>
    </source>
</evidence>
<dbReference type="SUPFAM" id="SSF53756">
    <property type="entry name" value="UDP-Glycosyltransferase/glycogen phosphorylase"/>
    <property type="match status" value="1"/>
</dbReference>
<comment type="similarity">
    <text evidence="1 4">Belongs to the UDP-glycosyltransferase family.</text>
</comment>
<dbReference type="GO" id="GO:0080043">
    <property type="term" value="F:quercetin 3-O-glucosyltransferase activity"/>
    <property type="evidence" value="ECO:0007669"/>
    <property type="project" value="TreeGrafter"/>
</dbReference>
<gene>
    <name evidence="6" type="ORF">M0R45_017512</name>
</gene>
<evidence type="ECO:0000313" key="6">
    <source>
        <dbReference type="EMBL" id="KAK9940872.1"/>
    </source>
</evidence>
<proteinExistence type="inferred from homology"/>
<dbReference type="EC" id="2.4.1.-" evidence="5"/>
<evidence type="ECO:0000256" key="1">
    <source>
        <dbReference type="ARBA" id="ARBA00009995"/>
    </source>
</evidence>
<keyword evidence="7" id="KW-1185">Reference proteome</keyword>
<dbReference type="CDD" id="cd03784">
    <property type="entry name" value="GT1_Gtf-like"/>
    <property type="match status" value="1"/>
</dbReference>
<dbReference type="GO" id="GO:0080044">
    <property type="term" value="F:quercetin 7-O-glucosyltransferase activity"/>
    <property type="evidence" value="ECO:0007669"/>
    <property type="project" value="TreeGrafter"/>
</dbReference>
<evidence type="ECO:0000256" key="3">
    <source>
        <dbReference type="ARBA" id="ARBA00022679"/>
    </source>
</evidence>
<dbReference type="FunFam" id="3.40.50.2000:FF:000060">
    <property type="entry name" value="Glycosyltransferase"/>
    <property type="match status" value="1"/>
</dbReference>